<feature type="compositionally biased region" description="Low complexity" evidence="1">
    <location>
        <begin position="329"/>
        <end position="338"/>
    </location>
</feature>
<dbReference type="InterPro" id="IPR049326">
    <property type="entry name" value="Rhodopsin_dom_fungi"/>
</dbReference>
<dbReference type="PANTHER" id="PTHR38794:SF1">
    <property type="entry name" value="INTEGRAL MEMBRANE PROTEIN"/>
    <property type="match status" value="1"/>
</dbReference>
<dbReference type="PANTHER" id="PTHR38794">
    <property type="entry name" value="INTEGRAL MEMBRANE PROTEIN"/>
    <property type="match status" value="1"/>
</dbReference>
<dbReference type="AlphaFoldDB" id="A0A9P9IIK9"/>
<dbReference type="OrthoDB" id="3918601at2759"/>
<gene>
    <name evidence="4" type="ORF">EDB81DRAFT_229582</name>
</gene>
<feature type="transmembrane region" description="Helical" evidence="2">
    <location>
        <begin position="171"/>
        <end position="192"/>
    </location>
</feature>
<accession>A0A9P9IIK9</accession>
<name>A0A9P9IIK9_9HYPO</name>
<feature type="transmembrane region" description="Helical" evidence="2">
    <location>
        <begin position="127"/>
        <end position="148"/>
    </location>
</feature>
<feature type="transmembrane region" description="Helical" evidence="2">
    <location>
        <begin position="50"/>
        <end position="69"/>
    </location>
</feature>
<keyword evidence="2" id="KW-0472">Membrane</keyword>
<feature type="region of interest" description="Disordered" evidence="1">
    <location>
        <begin position="281"/>
        <end position="381"/>
    </location>
</feature>
<evidence type="ECO:0000313" key="5">
    <source>
        <dbReference type="Proteomes" id="UP000738349"/>
    </source>
</evidence>
<dbReference type="EMBL" id="JAGMUV010000024">
    <property type="protein sequence ID" value="KAH7121472.1"/>
    <property type="molecule type" value="Genomic_DNA"/>
</dbReference>
<feature type="compositionally biased region" description="Polar residues" evidence="1">
    <location>
        <begin position="370"/>
        <end position="381"/>
    </location>
</feature>
<feature type="transmembrane region" description="Helical" evidence="2">
    <location>
        <begin position="204"/>
        <end position="226"/>
    </location>
</feature>
<comment type="caution">
    <text evidence="4">The sequence shown here is derived from an EMBL/GenBank/DDBJ whole genome shotgun (WGS) entry which is preliminary data.</text>
</comment>
<evidence type="ECO:0000259" key="3">
    <source>
        <dbReference type="Pfam" id="PF20684"/>
    </source>
</evidence>
<dbReference type="PROSITE" id="PS51257">
    <property type="entry name" value="PROKAR_LIPOPROTEIN"/>
    <property type="match status" value="1"/>
</dbReference>
<dbReference type="Proteomes" id="UP000738349">
    <property type="component" value="Unassembled WGS sequence"/>
</dbReference>
<evidence type="ECO:0000256" key="1">
    <source>
        <dbReference type="SAM" id="MobiDB-lite"/>
    </source>
</evidence>
<evidence type="ECO:0000313" key="4">
    <source>
        <dbReference type="EMBL" id="KAH7121472.1"/>
    </source>
</evidence>
<sequence>MGSGQRIITDTNKGPLVQVLTLMFLVIAVLACSVRCGTKIYMVKRLKVDDIFAVVAAVFAIGQSIAVFIGSEDGLGHPFETLSTSEVETFYKSQYAANGMFVASLLCSKLSGTMGLRMMSRRGQENIILACEVVVGLWGLSAIFVNFFQCQLPSPWDFSDSARCINRKSFWTYYSITNIITDVVIVAIMTDNARKIQTSWSKRILVISVFGSRIFVTPAIAVQIYYSNKAFASSDPSFSLWEAAITIQLVQCLAIFTVCVPNLKPFLDSLESGQIRIDDLRRQGKTSSNGYPTYKAGHSGYRSGQNSGLGGSRSGQNSGSRSRSRQPDDSIISHSQRSQHSDVHEMVNLSGSRSKTRAVAETKHGKKTSWDGQSHGSHSSQTILVHQSWQVDVQNMAGRAPQ</sequence>
<evidence type="ECO:0000256" key="2">
    <source>
        <dbReference type="SAM" id="Phobius"/>
    </source>
</evidence>
<keyword evidence="2" id="KW-1133">Transmembrane helix</keyword>
<dbReference type="Pfam" id="PF20684">
    <property type="entry name" value="Fung_rhodopsin"/>
    <property type="match status" value="1"/>
</dbReference>
<feature type="transmembrane region" description="Helical" evidence="2">
    <location>
        <begin position="238"/>
        <end position="260"/>
    </location>
</feature>
<proteinExistence type="predicted"/>
<keyword evidence="2" id="KW-0812">Transmembrane</keyword>
<keyword evidence="5" id="KW-1185">Reference proteome</keyword>
<reference evidence="4" key="1">
    <citation type="journal article" date="2021" name="Nat. Commun.">
        <title>Genetic determinants of endophytism in the Arabidopsis root mycobiome.</title>
        <authorList>
            <person name="Mesny F."/>
            <person name="Miyauchi S."/>
            <person name="Thiergart T."/>
            <person name="Pickel B."/>
            <person name="Atanasova L."/>
            <person name="Karlsson M."/>
            <person name="Huettel B."/>
            <person name="Barry K.W."/>
            <person name="Haridas S."/>
            <person name="Chen C."/>
            <person name="Bauer D."/>
            <person name="Andreopoulos W."/>
            <person name="Pangilinan J."/>
            <person name="LaButti K."/>
            <person name="Riley R."/>
            <person name="Lipzen A."/>
            <person name="Clum A."/>
            <person name="Drula E."/>
            <person name="Henrissat B."/>
            <person name="Kohler A."/>
            <person name="Grigoriev I.V."/>
            <person name="Martin F.M."/>
            <person name="Hacquard S."/>
        </authorList>
    </citation>
    <scope>NUCLEOTIDE SEQUENCE</scope>
    <source>
        <strain evidence="4">MPI-CAGE-AT-0147</strain>
    </source>
</reference>
<protein>
    <recommendedName>
        <fullName evidence="3">Rhodopsin domain-containing protein</fullName>
    </recommendedName>
</protein>
<feature type="domain" description="Rhodopsin" evidence="3">
    <location>
        <begin position="34"/>
        <end position="267"/>
    </location>
</feature>
<organism evidence="4 5">
    <name type="scientific">Dactylonectria macrodidyma</name>
    <dbReference type="NCBI Taxonomy" id="307937"/>
    <lineage>
        <taxon>Eukaryota</taxon>
        <taxon>Fungi</taxon>
        <taxon>Dikarya</taxon>
        <taxon>Ascomycota</taxon>
        <taxon>Pezizomycotina</taxon>
        <taxon>Sordariomycetes</taxon>
        <taxon>Hypocreomycetidae</taxon>
        <taxon>Hypocreales</taxon>
        <taxon>Nectriaceae</taxon>
        <taxon>Dactylonectria</taxon>
    </lineage>
</organism>
<feature type="transmembrane region" description="Helical" evidence="2">
    <location>
        <begin position="16"/>
        <end position="38"/>
    </location>
</feature>